<keyword evidence="1" id="KW-0812">Transmembrane</keyword>
<evidence type="ECO:0000313" key="2">
    <source>
        <dbReference type="EMBL" id="SMP81429.1"/>
    </source>
</evidence>
<dbReference type="EMBL" id="FXUL01000044">
    <property type="protein sequence ID" value="SMP81429.1"/>
    <property type="molecule type" value="Genomic_DNA"/>
</dbReference>
<dbReference type="RefSeq" id="WP_283445653.1">
    <property type="nucleotide sequence ID" value="NZ_FXUL01000044.1"/>
</dbReference>
<comment type="caution">
    <text evidence="2">The sequence shown here is derived from an EMBL/GenBank/DDBJ whole genome shotgun (WGS) entry which is preliminary data.</text>
</comment>
<evidence type="ECO:0000256" key="1">
    <source>
        <dbReference type="SAM" id="Phobius"/>
    </source>
</evidence>
<evidence type="ECO:0000313" key="3">
    <source>
        <dbReference type="Proteomes" id="UP001158049"/>
    </source>
</evidence>
<keyword evidence="1" id="KW-1133">Transmembrane helix</keyword>
<keyword evidence="1" id="KW-0472">Membrane</keyword>
<dbReference type="Proteomes" id="UP001158049">
    <property type="component" value="Unassembled WGS sequence"/>
</dbReference>
<reference evidence="2 3" key="1">
    <citation type="submission" date="2017-05" db="EMBL/GenBank/DDBJ databases">
        <authorList>
            <person name="Varghese N."/>
            <person name="Submissions S."/>
        </authorList>
    </citation>
    <scope>NUCLEOTIDE SEQUENCE [LARGE SCALE GENOMIC DNA]</scope>
    <source>
        <strain evidence="2 3">DSM 26001</strain>
    </source>
</reference>
<gene>
    <name evidence="2" type="ORF">SAMN06295970_1445</name>
</gene>
<feature type="transmembrane region" description="Helical" evidence="1">
    <location>
        <begin position="12"/>
        <end position="29"/>
    </location>
</feature>
<organism evidence="2 3">
    <name type="scientific">Noviherbaspirillum suwonense</name>
    <dbReference type="NCBI Taxonomy" id="1224511"/>
    <lineage>
        <taxon>Bacteria</taxon>
        <taxon>Pseudomonadati</taxon>
        <taxon>Pseudomonadota</taxon>
        <taxon>Betaproteobacteria</taxon>
        <taxon>Burkholderiales</taxon>
        <taxon>Oxalobacteraceae</taxon>
        <taxon>Noviherbaspirillum</taxon>
    </lineage>
</organism>
<sequence>MSSQAIYFKRANFTASHVFLWLVGAPLLLDGMFSNVAVWNSLGVGISQILLRIIGGIKQFYGGRGRSCFMPFAATFFSS</sequence>
<feature type="transmembrane region" description="Helical" evidence="1">
    <location>
        <begin position="35"/>
        <end position="54"/>
    </location>
</feature>
<keyword evidence="3" id="KW-1185">Reference proteome</keyword>
<accession>A0ABY1QVS7</accession>
<protein>
    <submittedName>
        <fullName evidence="2">Uncharacterized protein</fullName>
    </submittedName>
</protein>
<proteinExistence type="predicted"/>
<name>A0ABY1QVS7_9BURK</name>